<name>A0A1W0XAZ3_HYPEX</name>
<protein>
    <submittedName>
        <fullName evidence="1">Uncharacterized protein</fullName>
    </submittedName>
</protein>
<organism evidence="1 2">
    <name type="scientific">Hypsibius exemplaris</name>
    <name type="common">Freshwater tardigrade</name>
    <dbReference type="NCBI Taxonomy" id="2072580"/>
    <lineage>
        <taxon>Eukaryota</taxon>
        <taxon>Metazoa</taxon>
        <taxon>Ecdysozoa</taxon>
        <taxon>Tardigrada</taxon>
        <taxon>Eutardigrada</taxon>
        <taxon>Parachela</taxon>
        <taxon>Hypsibioidea</taxon>
        <taxon>Hypsibiidae</taxon>
        <taxon>Hypsibius</taxon>
    </lineage>
</organism>
<evidence type="ECO:0000313" key="2">
    <source>
        <dbReference type="Proteomes" id="UP000192578"/>
    </source>
</evidence>
<sequence length="238" mass="27266">MGPEAYLRCKVYVKITEVDILALAEDENRRIEVGIANTDVDEMRIYHGIKRRCQEVEDEEDIKNGKVQSEACNKVYMLARRNMTFKFINTDGGWKAMAKVASSSTVLFNTIVEPFLNKWLSGENAKYSEKAQARRKDGRPSLIMFKYIWPTGEVKDDAERYNLLAPTSISAPSWGKWSTSRKKSKVVDFLRPRMYRSSCWTVSFTTSTKTHHRRRAVTVGVADDPLQYLDPICHSPIG</sequence>
<accession>A0A1W0XAZ3</accession>
<dbReference type="AlphaFoldDB" id="A0A1W0XAZ3"/>
<keyword evidence="2" id="KW-1185">Reference proteome</keyword>
<gene>
    <name evidence="1" type="ORF">BV898_01732</name>
</gene>
<comment type="caution">
    <text evidence="1">The sequence shown here is derived from an EMBL/GenBank/DDBJ whole genome shotgun (WGS) entry which is preliminary data.</text>
</comment>
<reference evidence="2" key="1">
    <citation type="submission" date="2017-01" db="EMBL/GenBank/DDBJ databases">
        <title>Comparative genomics of anhydrobiosis in the tardigrade Hypsibius dujardini.</title>
        <authorList>
            <person name="Yoshida Y."/>
            <person name="Koutsovoulos G."/>
            <person name="Laetsch D."/>
            <person name="Stevens L."/>
            <person name="Kumar S."/>
            <person name="Horikawa D."/>
            <person name="Ishino K."/>
            <person name="Komine S."/>
            <person name="Tomita M."/>
            <person name="Blaxter M."/>
            <person name="Arakawa K."/>
        </authorList>
    </citation>
    <scope>NUCLEOTIDE SEQUENCE [LARGE SCALE GENOMIC DNA]</scope>
    <source>
        <strain evidence="2">Z151</strain>
    </source>
</reference>
<evidence type="ECO:0000313" key="1">
    <source>
        <dbReference type="EMBL" id="OQV24673.1"/>
    </source>
</evidence>
<dbReference type="EMBL" id="MTYJ01000006">
    <property type="protein sequence ID" value="OQV24673.1"/>
    <property type="molecule type" value="Genomic_DNA"/>
</dbReference>
<dbReference type="Proteomes" id="UP000192578">
    <property type="component" value="Unassembled WGS sequence"/>
</dbReference>
<proteinExistence type="predicted"/>